<keyword evidence="3" id="KW-0808">Transferase</keyword>
<evidence type="ECO:0000256" key="2">
    <source>
        <dbReference type="SAM" id="MobiDB-lite"/>
    </source>
</evidence>
<comment type="caution">
    <text evidence="3">The sequence shown here is derived from an EMBL/GenBank/DDBJ whole genome shotgun (WGS) entry which is preliminary data.</text>
</comment>
<gene>
    <name evidence="3" type="ORF">QBC33DRAFT_538125</name>
</gene>
<sequence>MSHNEAASKPGERVPPKDKATTGILPPHHWAEQEDDDDNDSALGDDKASSTASLTSSIIQYRTIHGRTFHSGRGNAQYRASNDDQQNESQDINHHAMTLALGGKLYLAPLKKDIKTALDVGTGTGIWAIDFADEFTQAEVIGTDISPIQSPWVPPNVKFEIEDCTQSWTFPPNHFDYVHMRWLLGSIDDWNALFRSASACLRPGAWLESFEMSALMESDDGSVTDRTAMGQWGKFFVEGGRKCGRSFTVIQDGLQRRAMEAAGFVDIQEHDMKMPIGSWPKDEKRKEMGQYAQLVLEQDSEGYVLFMANTLGWSREEILVYIANLRREVRSSKYHGYYRQKVVWGRKPESP</sequence>
<feature type="compositionally biased region" description="Polar residues" evidence="2">
    <location>
        <begin position="78"/>
        <end position="90"/>
    </location>
</feature>
<keyword evidence="3" id="KW-0489">Methyltransferase</keyword>
<dbReference type="Proteomes" id="UP001244011">
    <property type="component" value="Unassembled WGS sequence"/>
</dbReference>
<proteinExistence type="inferred from homology"/>
<feature type="region of interest" description="Disordered" evidence="2">
    <location>
        <begin position="70"/>
        <end position="90"/>
    </location>
</feature>
<dbReference type="GeneID" id="85311042"/>
<evidence type="ECO:0000313" key="4">
    <source>
        <dbReference type="Proteomes" id="UP001244011"/>
    </source>
</evidence>
<evidence type="ECO:0000313" key="3">
    <source>
        <dbReference type="EMBL" id="KAK1767371.1"/>
    </source>
</evidence>
<evidence type="ECO:0000256" key="1">
    <source>
        <dbReference type="ARBA" id="ARBA00038158"/>
    </source>
</evidence>
<reference evidence="3" key="1">
    <citation type="submission" date="2023-06" db="EMBL/GenBank/DDBJ databases">
        <title>Genome-scale phylogeny and comparative genomics of the fungal order Sordariales.</title>
        <authorList>
            <consortium name="Lawrence Berkeley National Laboratory"/>
            <person name="Hensen N."/>
            <person name="Bonometti L."/>
            <person name="Westerberg I."/>
            <person name="Brannstrom I.O."/>
            <person name="Guillou S."/>
            <person name="Cros-Aarteil S."/>
            <person name="Calhoun S."/>
            <person name="Haridas S."/>
            <person name="Kuo A."/>
            <person name="Mondo S."/>
            <person name="Pangilinan J."/>
            <person name="Riley R."/>
            <person name="Labutti K."/>
            <person name="Andreopoulos B."/>
            <person name="Lipzen A."/>
            <person name="Chen C."/>
            <person name="Yanf M."/>
            <person name="Daum C."/>
            <person name="Ng V."/>
            <person name="Clum A."/>
            <person name="Steindorff A."/>
            <person name="Ohm R."/>
            <person name="Martin F."/>
            <person name="Silar P."/>
            <person name="Natvig D."/>
            <person name="Lalanne C."/>
            <person name="Gautier V."/>
            <person name="Ament-Velasquez S.L."/>
            <person name="Kruys A."/>
            <person name="Hutchinson M.I."/>
            <person name="Powell A.J."/>
            <person name="Barry K."/>
            <person name="Miller A.N."/>
            <person name="Grigoriev I.V."/>
            <person name="Debuchy R."/>
            <person name="Gladieux P."/>
            <person name="Thoren M.H."/>
            <person name="Johannesson H."/>
        </authorList>
    </citation>
    <scope>NUCLEOTIDE SEQUENCE</scope>
    <source>
        <strain evidence="3">8032-3</strain>
    </source>
</reference>
<dbReference type="Pfam" id="PF13489">
    <property type="entry name" value="Methyltransf_23"/>
    <property type="match status" value="1"/>
</dbReference>
<name>A0AAJ0BZZ8_9PEZI</name>
<comment type="similarity">
    <text evidence="1">Belongs to the methyltransferase superfamily. LaeA methyltransferase family.</text>
</comment>
<keyword evidence="4" id="KW-1185">Reference proteome</keyword>
<feature type="compositionally biased region" description="Basic and acidic residues" evidence="2">
    <location>
        <begin position="10"/>
        <end position="20"/>
    </location>
</feature>
<dbReference type="AlphaFoldDB" id="A0AAJ0BZZ8"/>
<dbReference type="InterPro" id="IPR029063">
    <property type="entry name" value="SAM-dependent_MTases_sf"/>
</dbReference>
<dbReference type="CDD" id="cd02440">
    <property type="entry name" value="AdoMet_MTases"/>
    <property type="match status" value="1"/>
</dbReference>
<feature type="region of interest" description="Disordered" evidence="2">
    <location>
        <begin position="1"/>
        <end position="49"/>
    </location>
</feature>
<dbReference type="Gene3D" id="3.40.50.150">
    <property type="entry name" value="Vaccinia Virus protein VP39"/>
    <property type="match status" value="1"/>
</dbReference>
<dbReference type="SUPFAM" id="SSF53335">
    <property type="entry name" value="S-adenosyl-L-methionine-dependent methyltransferases"/>
    <property type="match status" value="1"/>
</dbReference>
<organism evidence="3 4">
    <name type="scientific">Phialemonium atrogriseum</name>
    <dbReference type="NCBI Taxonomy" id="1093897"/>
    <lineage>
        <taxon>Eukaryota</taxon>
        <taxon>Fungi</taxon>
        <taxon>Dikarya</taxon>
        <taxon>Ascomycota</taxon>
        <taxon>Pezizomycotina</taxon>
        <taxon>Sordariomycetes</taxon>
        <taxon>Sordariomycetidae</taxon>
        <taxon>Cephalothecales</taxon>
        <taxon>Cephalothecaceae</taxon>
        <taxon>Phialemonium</taxon>
    </lineage>
</organism>
<dbReference type="PANTHER" id="PTHR43591">
    <property type="entry name" value="METHYLTRANSFERASE"/>
    <property type="match status" value="1"/>
</dbReference>
<dbReference type="RefSeq" id="XP_060283584.1">
    <property type="nucleotide sequence ID" value="XM_060427855.1"/>
</dbReference>
<protein>
    <submittedName>
        <fullName evidence="3">S-adenosyl-L-methionine-dependent methyltransferase</fullName>
    </submittedName>
</protein>
<dbReference type="GO" id="GO:0032259">
    <property type="term" value="P:methylation"/>
    <property type="evidence" value="ECO:0007669"/>
    <property type="project" value="UniProtKB-KW"/>
</dbReference>
<dbReference type="GO" id="GO:0008168">
    <property type="term" value="F:methyltransferase activity"/>
    <property type="evidence" value="ECO:0007669"/>
    <property type="project" value="UniProtKB-KW"/>
</dbReference>
<dbReference type="PANTHER" id="PTHR43591:SF10">
    <property type="entry name" value="ABC TRANSMEMBRANE TYPE-1 DOMAIN-CONTAINING PROTEIN-RELATED"/>
    <property type="match status" value="1"/>
</dbReference>
<dbReference type="EMBL" id="MU839008">
    <property type="protein sequence ID" value="KAK1767371.1"/>
    <property type="molecule type" value="Genomic_DNA"/>
</dbReference>
<accession>A0AAJ0BZZ8</accession>